<name>A0A2N0BEK4_9LEPT</name>
<dbReference type="RefSeq" id="WP_100746474.1">
    <property type="nucleotide sequence ID" value="NZ_NPEF02000001.1"/>
</dbReference>
<dbReference type="OrthoDB" id="344593at2"/>
<evidence type="ECO:0000313" key="3">
    <source>
        <dbReference type="Proteomes" id="UP000232122"/>
    </source>
</evidence>
<comment type="caution">
    <text evidence="2">The sequence shown here is derived from an EMBL/GenBank/DDBJ whole genome shotgun (WGS) entry which is preliminary data.</text>
</comment>
<accession>A0A2N0BEK4</accession>
<reference evidence="1 3" key="2">
    <citation type="journal article" date="2018" name="Microb. Genom.">
        <title>Deciphering the unexplored Leptospira diversity from soils uncovers genomic evolution to virulence.</title>
        <authorList>
            <person name="Thibeaux R."/>
            <person name="Iraola G."/>
            <person name="Ferres I."/>
            <person name="Bierque E."/>
            <person name="Girault D."/>
            <person name="Soupe-Gilbert M.E."/>
            <person name="Picardeau M."/>
            <person name="Goarant C."/>
        </authorList>
    </citation>
    <scope>NUCLEOTIDE SEQUENCE [LARGE SCALE GENOMIC DNA]</scope>
    <source>
        <strain evidence="1 3">ATI7-C-A5</strain>
    </source>
</reference>
<keyword evidence="3" id="KW-1185">Reference proteome</keyword>
<dbReference type="AlphaFoldDB" id="A0A2N0BEK4"/>
<dbReference type="Proteomes" id="UP000232122">
    <property type="component" value="Unassembled WGS sequence"/>
</dbReference>
<dbReference type="EMBL" id="NPEF01000002">
    <property type="protein sequence ID" value="PJZ94881.1"/>
    <property type="molecule type" value="Genomic_DNA"/>
</dbReference>
<sequence length="158" mass="18926">MNREKKFTHGREFRKGRFTADLYVPLELYSYTIFKIKKNRNLTSYLKALLKNYKTTTLKTQKPSTNERTAYQKGSQSLMRISFRPDNLDWAELRTIARYLGVSMCKTFVLLMETEKQETLKSRIPFRKLRQNKIRIVSLLQKFSRKGNRIDFKLIADW</sequence>
<reference evidence="1" key="3">
    <citation type="submission" date="2023-10" db="EMBL/GenBank/DDBJ databases">
        <authorList>
            <person name="Picardeau M."/>
            <person name="Thibeaux R."/>
        </authorList>
    </citation>
    <scope>NUCLEOTIDE SEQUENCE</scope>
    <source>
        <strain evidence="1">ATI7-C-A5</strain>
    </source>
</reference>
<dbReference type="Pfam" id="PF07600">
    <property type="entry name" value="DUF1564"/>
    <property type="match status" value="1"/>
</dbReference>
<protein>
    <submittedName>
        <fullName evidence="1">DUF1564 family protein</fullName>
    </submittedName>
</protein>
<accession>A0A2N0BM68</accession>
<organism evidence="2">
    <name type="scientific">Leptospira ellisii</name>
    <dbReference type="NCBI Taxonomy" id="2023197"/>
    <lineage>
        <taxon>Bacteria</taxon>
        <taxon>Pseudomonadati</taxon>
        <taxon>Spirochaetota</taxon>
        <taxon>Spirochaetia</taxon>
        <taxon>Leptospirales</taxon>
        <taxon>Leptospiraceae</taxon>
        <taxon>Leptospira</taxon>
    </lineage>
</organism>
<gene>
    <name evidence="1" type="ORF">CH379_001550</name>
    <name evidence="2" type="ORF">CH379_00440</name>
</gene>
<proteinExistence type="predicted"/>
<evidence type="ECO:0000313" key="2">
    <source>
        <dbReference type="EMBL" id="PJZ94881.1"/>
    </source>
</evidence>
<reference evidence="2" key="1">
    <citation type="submission" date="2017-07" db="EMBL/GenBank/DDBJ databases">
        <title>Leptospira spp. isolated from tropical soils.</title>
        <authorList>
            <person name="Thibeaux R."/>
            <person name="Iraola G."/>
            <person name="Ferres I."/>
            <person name="Bierque E."/>
            <person name="Girault D."/>
            <person name="Soupe-Gilbert M.-E."/>
            <person name="Picardeau M."/>
            <person name="Goarant C."/>
        </authorList>
    </citation>
    <scope>NUCLEOTIDE SEQUENCE [LARGE SCALE GENOMIC DNA]</scope>
    <source>
        <strain evidence="2">ATI7-C-A5</strain>
    </source>
</reference>
<evidence type="ECO:0000313" key="1">
    <source>
        <dbReference type="EMBL" id="MDV6234314.1"/>
    </source>
</evidence>
<dbReference type="InterPro" id="IPR011458">
    <property type="entry name" value="DUF1564"/>
</dbReference>
<dbReference type="EMBL" id="NPEF02000001">
    <property type="protein sequence ID" value="MDV6234314.1"/>
    <property type="molecule type" value="Genomic_DNA"/>
</dbReference>